<dbReference type="GO" id="GO:0007166">
    <property type="term" value="P:cell surface receptor signaling pathway"/>
    <property type="evidence" value="ECO:0007669"/>
    <property type="project" value="InterPro"/>
</dbReference>
<dbReference type="PANTHER" id="PTHR27005:SF283">
    <property type="entry name" value="OS02G0633066 PROTEIN"/>
    <property type="match status" value="1"/>
</dbReference>
<organism evidence="4 5">
    <name type="scientific">Brassica cretica</name>
    <name type="common">Mustard</name>
    <dbReference type="NCBI Taxonomy" id="69181"/>
    <lineage>
        <taxon>Eukaryota</taxon>
        <taxon>Viridiplantae</taxon>
        <taxon>Streptophyta</taxon>
        <taxon>Embryophyta</taxon>
        <taxon>Tracheophyta</taxon>
        <taxon>Spermatophyta</taxon>
        <taxon>Magnoliopsida</taxon>
        <taxon>eudicotyledons</taxon>
        <taxon>Gunneridae</taxon>
        <taxon>Pentapetalae</taxon>
        <taxon>rosids</taxon>
        <taxon>malvids</taxon>
        <taxon>Brassicales</taxon>
        <taxon>Brassicaceae</taxon>
        <taxon>Brassiceae</taxon>
        <taxon>Brassica</taxon>
    </lineage>
</organism>
<keyword evidence="1" id="KW-0547">Nucleotide-binding</keyword>
<evidence type="ECO:0000313" key="4">
    <source>
        <dbReference type="EMBL" id="KAF3522425.1"/>
    </source>
</evidence>
<name>A0A8S9PK73_BRACR</name>
<comment type="caution">
    <text evidence="4">The sequence shown here is derived from an EMBL/GenBank/DDBJ whole genome shotgun (WGS) entry which is preliminary data.</text>
</comment>
<dbReference type="InterPro" id="IPR000719">
    <property type="entry name" value="Prot_kinase_dom"/>
</dbReference>
<evidence type="ECO:0000256" key="2">
    <source>
        <dbReference type="ARBA" id="ARBA00022840"/>
    </source>
</evidence>
<dbReference type="GO" id="GO:0005524">
    <property type="term" value="F:ATP binding"/>
    <property type="evidence" value="ECO:0007669"/>
    <property type="project" value="UniProtKB-KW"/>
</dbReference>
<dbReference type="Pfam" id="PF00069">
    <property type="entry name" value="Pkinase"/>
    <property type="match status" value="1"/>
</dbReference>
<dbReference type="SUPFAM" id="SSF56112">
    <property type="entry name" value="Protein kinase-like (PK-like)"/>
    <property type="match status" value="1"/>
</dbReference>
<dbReference type="GO" id="GO:0004674">
    <property type="term" value="F:protein serine/threonine kinase activity"/>
    <property type="evidence" value="ECO:0007669"/>
    <property type="project" value="TreeGrafter"/>
</dbReference>
<dbReference type="GO" id="GO:0005886">
    <property type="term" value="C:plasma membrane"/>
    <property type="evidence" value="ECO:0007669"/>
    <property type="project" value="TreeGrafter"/>
</dbReference>
<dbReference type="PROSITE" id="PS50011">
    <property type="entry name" value="PROTEIN_KINASE_DOM"/>
    <property type="match status" value="1"/>
</dbReference>
<keyword evidence="2" id="KW-0067">ATP-binding</keyword>
<proteinExistence type="predicted"/>
<feature type="domain" description="Protein kinase" evidence="3">
    <location>
        <begin position="1"/>
        <end position="90"/>
    </location>
</feature>
<dbReference type="AlphaFoldDB" id="A0A8S9PK73"/>
<dbReference type="Gene3D" id="1.10.510.10">
    <property type="entry name" value="Transferase(Phosphotransferase) domain 1"/>
    <property type="match status" value="1"/>
</dbReference>
<gene>
    <name evidence="4" type="ORF">F2Q69_00051749</name>
</gene>
<dbReference type="InterPro" id="IPR011009">
    <property type="entry name" value="Kinase-like_dom_sf"/>
</dbReference>
<protein>
    <recommendedName>
        <fullName evidence="3">Protein kinase domain-containing protein</fullName>
    </recommendedName>
</protein>
<sequence length="90" mass="10417">MFDPSSKSFNTHLIFPRRDTHRRSNLFFNPANILLNEMLSAKLSDFGASMRVPANSEQFTTLVQCTLGYLDPEYLHPSTFSDKTDVYMHR</sequence>
<accession>A0A8S9PK73</accession>
<dbReference type="EMBL" id="QGKX02001347">
    <property type="protein sequence ID" value="KAF3522425.1"/>
    <property type="molecule type" value="Genomic_DNA"/>
</dbReference>
<dbReference type="InterPro" id="IPR045274">
    <property type="entry name" value="WAK-like"/>
</dbReference>
<dbReference type="Proteomes" id="UP000712600">
    <property type="component" value="Unassembled WGS sequence"/>
</dbReference>
<evidence type="ECO:0000259" key="3">
    <source>
        <dbReference type="PROSITE" id="PS50011"/>
    </source>
</evidence>
<reference evidence="4" key="1">
    <citation type="submission" date="2019-12" db="EMBL/GenBank/DDBJ databases">
        <title>Genome sequencing and annotation of Brassica cretica.</title>
        <authorList>
            <person name="Studholme D.J."/>
            <person name="Sarris P."/>
        </authorList>
    </citation>
    <scope>NUCLEOTIDE SEQUENCE</scope>
    <source>
        <strain evidence="4">PFS-109/04</strain>
        <tissue evidence="4">Leaf</tissue>
    </source>
</reference>
<dbReference type="PANTHER" id="PTHR27005">
    <property type="entry name" value="WALL-ASSOCIATED RECEPTOR KINASE-LIKE 21"/>
    <property type="match status" value="1"/>
</dbReference>
<evidence type="ECO:0000313" key="5">
    <source>
        <dbReference type="Proteomes" id="UP000712600"/>
    </source>
</evidence>
<evidence type="ECO:0000256" key="1">
    <source>
        <dbReference type="ARBA" id="ARBA00022741"/>
    </source>
</evidence>